<feature type="compositionally biased region" description="Polar residues" evidence="4">
    <location>
        <begin position="169"/>
        <end position="179"/>
    </location>
</feature>
<feature type="region of interest" description="Disordered" evidence="4">
    <location>
        <begin position="775"/>
        <end position="863"/>
    </location>
</feature>
<feature type="compositionally biased region" description="Acidic residues" evidence="4">
    <location>
        <begin position="833"/>
        <end position="843"/>
    </location>
</feature>
<gene>
    <name evidence="5" type="ORF">HYPSUDRAFT_52103</name>
</gene>
<evidence type="ECO:0000256" key="3">
    <source>
        <dbReference type="ARBA" id="ARBA00022525"/>
    </source>
</evidence>
<feature type="region of interest" description="Disordered" evidence="4">
    <location>
        <begin position="166"/>
        <end position="187"/>
    </location>
</feature>
<dbReference type="STRING" id="945553.A0A0D2MSV0"/>
<comment type="subcellular location">
    <subcellularLocation>
        <location evidence="1">Secreted</location>
    </subcellularLocation>
</comment>
<dbReference type="InterPro" id="IPR002012">
    <property type="entry name" value="GnRH"/>
</dbReference>
<dbReference type="GO" id="GO:0005576">
    <property type="term" value="C:extracellular region"/>
    <property type="evidence" value="ECO:0007669"/>
    <property type="project" value="UniProtKB-SubCell"/>
</dbReference>
<dbReference type="Proteomes" id="UP000054270">
    <property type="component" value="Unassembled WGS sequence"/>
</dbReference>
<evidence type="ECO:0000256" key="1">
    <source>
        <dbReference type="ARBA" id="ARBA00004613"/>
    </source>
</evidence>
<feature type="region of interest" description="Disordered" evidence="4">
    <location>
        <begin position="128"/>
        <end position="152"/>
    </location>
</feature>
<dbReference type="OMA" id="DNLYCRE"/>
<dbReference type="EMBL" id="KN817525">
    <property type="protein sequence ID" value="KJA27083.1"/>
    <property type="molecule type" value="Genomic_DNA"/>
</dbReference>
<dbReference type="GO" id="GO:0005179">
    <property type="term" value="F:hormone activity"/>
    <property type="evidence" value="ECO:0007669"/>
    <property type="project" value="InterPro"/>
</dbReference>
<feature type="compositionally biased region" description="Basic and acidic residues" evidence="4">
    <location>
        <begin position="635"/>
        <end position="649"/>
    </location>
</feature>
<feature type="compositionally biased region" description="Basic and acidic residues" evidence="4">
    <location>
        <begin position="510"/>
        <end position="525"/>
    </location>
</feature>
<dbReference type="InterPro" id="IPR018822">
    <property type="entry name" value="UPF0646"/>
</dbReference>
<evidence type="ECO:0000313" key="5">
    <source>
        <dbReference type="EMBL" id="KJA27083.1"/>
    </source>
</evidence>
<evidence type="ECO:0000256" key="2">
    <source>
        <dbReference type="ARBA" id="ARBA00010968"/>
    </source>
</evidence>
<evidence type="ECO:0000256" key="4">
    <source>
        <dbReference type="SAM" id="MobiDB-lite"/>
    </source>
</evidence>
<feature type="compositionally biased region" description="Acidic residues" evidence="4">
    <location>
        <begin position="619"/>
        <end position="634"/>
    </location>
</feature>
<protein>
    <submittedName>
        <fullName evidence="5">Uncharacterized protein</fullName>
    </submittedName>
</protein>
<reference evidence="6" key="1">
    <citation type="submission" date="2014-04" db="EMBL/GenBank/DDBJ databases">
        <title>Evolutionary Origins and Diversification of the Mycorrhizal Mutualists.</title>
        <authorList>
            <consortium name="DOE Joint Genome Institute"/>
            <consortium name="Mycorrhizal Genomics Consortium"/>
            <person name="Kohler A."/>
            <person name="Kuo A."/>
            <person name="Nagy L.G."/>
            <person name="Floudas D."/>
            <person name="Copeland A."/>
            <person name="Barry K.W."/>
            <person name="Cichocki N."/>
            <person name="Veneault-Fourrey C."/>
            <person name="LaButti K."/>
            <person name="Lindquist E.A."/>
            <person name="Lipzen A."/>
            <person name="Lundell T."/>
            <person name="Morin E."/>
            <person name="Murat C."/>
            <person name="Riley R."/>
            <person name="Ohm R."/>
            <person name="Sun H."/>
            <person name="Tunlid A."/>
            <person name="Henrissat B."/>
            <person name="Grigoriev I.V."/>
            <person name="Hibbett D.S."/>
            <person name="Martin F."/>
        </authorList>
    </citation>
    <scope>NUCLEOTIDE SEQUENCE [LARGE SCALE GENOMIC DNA]</scope>
    <source>
        <strain evidence="6">FD-334 SS-4</strain>
    </source>
</reference>
<feature type="region of interest" description="Disordered" evidence="4">
    <location>
        <begin position="604"/>
        <end position="743"/>
    </location>
</feature>
<feature type="compositionally biased region" description="Basic and acidic residues" evidence="4">
    <location>
        <begin position="252"/>
        <end position="266"/>
    </location>
</feature>
<feature type="compositionally biased region" description="Basic and acidic residues" evidence="4">
    <location>
        <begin position="786"/>
        <end position="797"/>
    </location>
</feature>
<dbReference type="Pfam" id="PF10336">
    <property type="entry name" value="DUF2420"/>
    <property type="match status" value="1"/>
</dbReference>
<comment type="similarity">
    <text evidence="2">Belongs to the GnRH family.</text>
</comment>
<feature type="compositionally biased region" description="Low complexity" evidence="4">
    <location>
        <begin position="812"/>
        <end position="825"/>
    </location>
</feature>
<feature type="region of interest" description="Disordered" evidence="4">
    <location>
        <begin position="508"/>
        <end position="590"/>
    </location>
</feature>
<dbReference type="PROSITE" id="PS00473">
    <property type="entry name" value="GNRH"/>
    <property type="match status" value="1"/>
</dbReference>
<proteinExistence type="inferred from homology"/>
<feature type="region of interest" description="Disordered" evidence="4">
    <location>
        <begin position="239"/>
        <end position="281"/>
    </location>
</feature>
<feature type="compositionally biased region" description="Basic and acidic residues" evidence="4">
    <location>
        <begin position="659"/>
        <end position="687"/>
    </location>
</feature>
<dbReference type="OrthoDB" id="2507795at2759"/>
<accession>A0A0D2MSV0</accession>
<name>A0A0D2MSV0_HYPSF</name>
<keyword evidence="3" id="KW-0964">Secreted</keyword>
<evidence type="ECO:0000313" key="6">
    <source>
        <dbReference type="Proteomes" id="UP000054270"/>
    </source>
</evidence>
<organism evidence="5 6">
    <name type="scientific">Hypholoma sublateritium (strain FD-334 SS-4)</name>
    <dbReference type="NCBI Taxonomy" id="945553"/>
    <lineage>
        <taxon>Eukaryota</taxon>
        <taxon>Fungi</taxon>
        <taxon>Dikarya</taxon>
        <taxon>Basidiomycota</taxon>
        <taxon>Agaricomycotina</taxon>
        <taxon>Agaricomycetes</taxon>
        <taxon>Agaricomycetidae</taxon>
        <taxon>Agaricales</taxon>
        <taxon>Agaricineae</taxon>
        <taxon>Strophariaceae</taxon>
        <taxon>Hypholoma</taxon>
    </lineage>
</organism>
<dbReference type="AlphaFoldDB" id="A0A0D2MSV0"/>
<keyword evidence="6" id="KW-1185">Reference proteome</keyword>
<feature type="region of interest" description="Disordered" evidence="4">
    <location>
        <begin position="199"/>
        <end position="224"/>
    </location>
</feature>
<sequence>MSAMLDTYDMQVLDYSADHDIQMHPSSSDQWFQDEAKMEEDSPAIFKDESDIHLNTGAFTDEKVTIEVDMEPVLDLQNTEYDMLDDHEVHPTEILDVELYDISHTDSPAMLAVDSAQGEIFAPFHTPEQDSAPVESLPTESLNPAPLLDLPSMTPRAREEVPIGEVFAESSQVGSTHTSEPAYETESTVEFVELAAEVTQDSADTSPHTNFHDADAPGPDLEDEEHRYVPDEVQALESEERFVEQPLESELDSLHAPRSTENDSDVHPAVAESDDNVDPNAVPADNISTGDPHEISEGVYIDPPPPVLLSIASDGQFAFSLFNKTSAWNEVTAKDNETQPAANVLLSAFPTLYYEPLSTVFDALRQEESVRTVCSTPEIELVLEAVDLQLIMSEDNMYAREVTLHDLNVLHDVSGIEGLLRMRLYTSTPRFIARYQYLQDEVSRLNLEPAAGDAALETSAEGVPPQEEHYEALGAHAEYETAQTDRGQTSLEGGETEEADTQVLYEGDDTYGHLHNGPEQDRAAESLDEATAPAGSGAHGDANAGQQGVTSEGHDEEANDNHNEDEAAAYHSAPTSESLDNVVRPDDYEERTKDVITLEKLEANLGEKANEFFDPSQDLTEEVDAECEDVDYEEEHSNLPESNQEKPEEYQAQDPQLSIEHEDSEHTEEDRHFAEIPKQDEPSEYQHVENLGDVNASTTDQGQFLELSDPLDPKYEVDYDQASYIDGRDEDHEGDNDDGGANAIYEESVSAHTFEEFSHSEETGSIVEATSDYLLPHPDLEDNEKDWEYDVDGDHEGNITAIWDEDNEEANKSTSNASSTTLSSKASKRGFEEVDSDEEDYENGDNQHWSPAGSPGPKRSRTR</sequence>
<feature type="compositionally biased region" description="Polar residues" evidence="4">
    <location>
        <begin position="199"/>
        <end position="209"/>
    </location>
</feature>